<dbReference type="EMBL" id="JACIDR010000001">
    <property type="protein sequence ID" value="MBB3971903.1"/>
    <property type="molecule type" value="Genomic_DNA"/>
</dbReference>
<accession>A0A7W6CVL0</accession>
<organism evidence="2 3">
    <name type="scientific">Hansschlegelia beijingensis</name>
    <dbReference type="NCBI Taxonomy" id="1133344"/>
    <lineage>
        <taxon>Bacteria</taxon>
        <taxon>Pseudomonadati</taxon>
        <taxon>Pseudomonadota</taxon>
        <taxon>Alphaproteobacteria</taxon>
        <taxon>Hyphomicrobiales</taxon>
        <taxon>Methylopilaceae</taxon>
        <taxon>Hansschlegelia</taxon>
    </lineage>
</organism>
<reference evidence="2 3" key="1">
    <citation type="submission" date="2020-08" db="EMBL/GenBank/DDBJ databases">
        <title>Genomic Encyclopedia of Type Strains, Phase IV (KMG-IV): sequencing the most valuable type-strain genomes for metagenomic binning, comparative biology and taxonomic classification.</title>
        <authorList>
            <person name="Goeker M."/>
        </authorList>
    </citation>
    <scope>NUCLEOTIDE SEQUENCE [LARGE SCALE GENOMIC DNA]</scope>
    <source>
        <strain evidence="2 3">DSM 25481</strain>
    </source>
</reference>
<dbReference type="AlphaFoldDB" id="A0A7W6CVL0"/>
<evidence type="ECO:0000313" key="2">
    <source>
        <dbReference type="EMBL" id="MBB3971903.1"/>
    </source>
</evidence>
<dbReference type="InterPro" id="IPR010679">
    <property type="entry name" value="DUF1254"/>
</dbReference>
<sequence>MMRLLYALALGVTLGGLVHIATLFAVPLMAPGSAYDRLAGAAPVGRFAVLPEAGAETLPFRDPSFVVAACRYDLAAGPVAIRASLPSTYGSMSVHNRYGQPFYALTDKAATDGAVEVTILSSDDVAAAEVEEAPEGRPALRIVSPTATGFVLVRLFASGPSARPALRDLAGKASCDREPTRQISP</sequence>
<dbReference type="Proteomes" id="UP000528964">
    <property type="component" value="Unassembled WGS sequence"/>
</dbReference>
<feature type="domain" description="DUF1254" evidence="1">
    <location>
        <begin position="67"/>
        <end position="170"/>
    </location>
</feature>
<gene>
    <name evidence="2" type="ORF">GGR24_000536</name>
</gene>
<keyword evidence="3" id="KW-1185">Reference proteome</keyword>
<proteinExistence type="predicted"/>
<comment type="caution">
    <text evidence="2">The sequence shown here is derived from an EMBL/GenBank/DDBJ whole genome shotgun (WGS) entry which is preliminary data.</text>
</comment>
<protein>
    <submittedName>
        <fullName evidence="2">Putative membrane protein</fullName>
    </submittedName>
</protein>
<evidence type="ECO:0000313" key="3">
    <source>
        <dbReference type="Proteomes" id="UP000528964"/>
    </source>
</evidence>
<dbReference type="RefSeq" id="WP_183393744.1">
    <property type="nucleotide sequence ID" value="NZ_JACIDR010000001.1"/>
</dbReference>
<name>A0A7W6CVL0_9HYPH</name>
<dbReference type="Pfam" id="PF06863">
    <property type="entry name" value="DUF1254"/>
    <property type="match status" value="1"/>
</dbReference>
<evidence type="ECO:0000259" key="1">
    <source>
        <dbReference type="Pfam" id="PF06863"/>
    </source>
</evidence>